<feature type="domain" description="Pyrrolo-quinoline quinone repeat" evidence="1">
    <location>
        <begin position="338"/>
        <end position="578"/>
    </location>
</feature>
<dbReference type="SMART" id="SM00564">
    <property type="entry name" value="PQQ"/>
    <property type="match status" value="6"/>
</dbReference>
<name>A0ABX7RAH7_9GAMM</name>
<accession>A0ABX7RAH7</accession>
<dbReference type="PANTHER" id="PTHR34512">
    <property type="entry name" value="CELL SURFACE PROTEIN"/>
    <property type="match status" value="1"/>
</dbReference>
<protein>
    <submittedName>
        <fullName evidence="2">PQQ-binding-like beta-propeller repeat protein</fullName>
    </submittedName>
</protein>
<dbReference type="SUPFAM" id="SSF50998">
    <property type="entry name" value="Quinoprotein alcohol dehydrogenase-like"/>
    <property type="match status" value="2"/>
</dbReference>
<dbReference type="InterPro" id="IPR018391">
    <property type="entry name" value="PQQ_b-propeller_rpt"/>
</dbReference>
<organism evidence="2 3">
    <name type="scientific">Lysobacter arenosi</name>
    <dbReference type="NCBI Taxonomy" id="2795387"/>
    <lineage>
        <taxon>Bacteria</taxon>
        <taxon>Pseudomonadati</taxon>
        <taxon>Pseudomonadota</taxon>
        <taxon>Gammaproteobacteria</taxon>
        <taxon>Lysobacterales</taxon>
        <taxon>Lysobacteraceae</taxon>
        <taxon>Lysobacter</taxon>
    </lineage>
</organism>
<dbReference type="Gene3D" id="2.130.10.10">
    <property type="entry name" value="YVTN repeat-like/Quinoprotein amine dehydrogenase"/>
    <property type="match status" value="2"/>
</dbReference>
<keyword evidence="3" id="KW-1185">Reference proteome</keyword>
<dbReference type="PANTHER" id="PTHR34512:SF30">
    <property type="entry name" value="OUTER MEMBRANE PROTEIN ASSEMBLY FACTOR BAMB"/>
    <property type="match status" value="1"/>
</dbReference>
<dbReference type="Pfam" id="PF13360">
    <property type="entry name" value="PQQ_2"/>
    <property type="match status" value="1"/>
</dbReference>
<dbReference type="InterPro" id="IPR011047">
    <property type="entry name" value="Quinoprotein_ADH-like_sf"/>
</dbReference>
<evidence type="ECO:0000313" key="2">
    <source>
        <dbReference type="EMBL" id="QSX75000.1"/>
    </source>
</evidence>
<sequence>MKAIQALALACAILAVGGCGGKGGGKAKAAPTPSTPAPAPAPAATVSVSISTPATSGDVILGDDFRASVGGNWVGNNLGANQVYLQVSDSAGTFTTPGAQVADVSGFNYTLPLSSGVTPGNRTGTLTVRACKDAQCAQPYSNASATVGYQLQVFEPSIGVVITSPALVESVDLGDNFRTAVSGTWTTTHLGTNKVYLQVSDNAGTFATPAPQLAMVGGNTFDFPLGLVEGLPAGPRNGLLTVRACRDTMCTQPYKDAIASIGYQLQFMRIDEWETHQRNAAHDGYVPITLDPSKFAKAWEWKYVPASGQFNNINAVATSNGSVYVSTGAYFTEGRMFSLNESTGQLRWNVSFGVQPGLNPPAYHDGRIYIATTGHQDTYLWSFDAADGTFKFKSTFDGQWPAVLAPTAYDGQVYVNGGYYGGSVYAYDRMDGTRLWMGNSGGGDDMSTPAIDADNAYYHSGASLVIWNRMTGQAVANITDPFATSSGYSYHGSPMLGGRNNVIAFAGSAFSGTGFPSGEHYDQRVLSSFNIGTKAWEWATRDAYLTHPAVAKGVIYAARNRPNYLDAIDEATGRILWSWSPMPDQGDTEFHRNIIVTRNLLFVSTNVAVYAIDLATHKPVWRYPVPGMLAISANRTLYISSGATSSNGTLVAIKLK</sequence>
<dbReference type="PROSITE" id="PS51257">
    <property type="entry name" value="PROKAR_LIPOPROTEIN"/>
    <property type="match status" value="1"/>
</dbReference>
<proteinExistence type="predicted"/>
<evidence type="ECO:0000313" key="3">
    <source>
        <dbReference type="Proteomes" id="UP000663400"/>
    </source>
</evidence>
<dbReference type="EMBL" id="CP071517">
    <property type="protein sequence ID" value="QSX75000.1"/>
    <property type="molecule type" value="Genomic_DNA"/>
</dbReference>
<dbReference type="InterPro" id="IPR002372">
    <property type="entry name" value="PQQ_rpt_dom"/>
</dbReference>
<dbReference type="RefSeq" id="WP_200604248.1">
    <property type="nucleotide sequence ID" value="NZ_CP071517.1"/>
</dbReference>
<evidence type="ECO:0000259" key="1">
    <source>
        <dbReference type="Pfam" id="PF13360"/>
    </source>
</evidence>
<dbReference type="InterPro" id="IPR015943">
    <property type="entry name" value="WD40/YVTN_repeat-like_dom_sf"/>
</dbReference>
<reference evidence="2 3" key="1">
    <citation type="submission" date="2021-02" db="EMBL/GenBank/DDBJ databases">
        <title>Lysobacter arenosi sp. nov., isolated from soil of gangwondo yeongwol, south Korea.</title>
        <authorList>
            <person name="Kim K.R."/>
            <person name="Kim K.H."/>
            <person name="Jeon C.O."/>
        </authorList>
    </citation>
    <scope>NUCLEOTIDE SEQUENCE [LARGE SCALE GENOMIC DNA]</scope>
    <source>
        <strain evidence="2 3">R7</strain>
    </source>
</reference>
<dbReference type="Proteomes" id="UP000663400">
    <property type="component" value="Chromosome"/>
</dbReference>
<gene>
    <name evidence="2" type="ORF">HIV01_018010</name>
</gene>